<name>A0A0G4GET5_9ALVE</name>
<dbReference type="EMBL" id="CDMZ01001143">
    <property type="protein sequence ID" value="CEM27983.1"/>
    <property type="molecule type" value="Genomic_DNA"/>
</dbReference>
<protein>
    <submittedName>
        <fullName evidence="2">Uncharacterized protein</fullName>
    </submittedName>
</protein>
<organism evidence="2">
    <name type="scientific">Chromera velia CCMP2878</name>
    <dbReference type="NCBI Taxonomy" id="1169474"/>
    <lineage>
        <taxon>Eukaryota</taxon>
        <taxon>Sar</taxon>
        <taxon>Alveolata</taxon>
        <taxon>Colpodellida</taxon>
        <taxon>Chromeraceae</taxon>
        <taxon>Chromera</taxon>
    </lineage>
</organism>
<dbReference type="AlphaFoldDB" id="A0A0G4GET5"/>
<accession>A0A0G4GET5</accession>
<evidence type="ECO:0000256" key="1">
    <source>
        <dbReference type="SAM" id="MobiDB-lite"/>
    </source>
</evidence>
<sequence>MKRISAGLSRCASGYFVRPVSGLLYRRSGLSRNEQTSQSINRQKWEVGALPVQGGMWLSGVLETGAYRPAAERGWRDILSSTGKQQHLARGDSSSVRGQEKQRHCISSPSSDMYLTPPRHVSSAPAFEAKHYHFTHVRPVYGIHQDRQGLCADASESSPREGLAIQSDGGGAGQGSHVCEMNPDFSVSVSGHPVCSVPTLSHRISALSLHEEMRQFKDSQSLGSVAATSHVERGVYEKTDAKIVVGKDFANMGVNRANAKIVGVRESVNTAEGDMCARSAEGSRFAFMNV</sequence>
<proteinExistence type="predicted"/>
<evidence type="ECO:0000313" key="2">
    <source>
        <dbReference type="EMBL" id="CEM27983.1"/>
    </source>
</evidence>
<feature type="region of interest" description="Disordered" evidence="1">
    <location>
        <begin position="81"/>
        <end position="117"/>
    </location>
</feature>
<dbReference type="VEuPathDB" id="CryptoDB:Cvel_21570"/>
<gene>
    <name evidence="2" type="ORF">Cvel_21570</name>
</gene>
<reference evidence="2" key="1">
    <citation type="submission" date="2014-11" db="EMBL/GenBank/DDBJ databases">
        <authorList>
            <person name="Otto D Thomas"/>
            <person name="Naeem Raeece"/>
        </authorList>
    </citation>
    <scope>NUCLEOTIDE SEQUENCE</scope>
</reference>